<organism evidence="2 3">
    <name type="scientific">Penicillium cf. viridicatum</name>
    <dbReference type="NCBI Taxonomy" id="2972119"/>
    <lineage>
        <taxon>Eukaryota</taxon>
        <taxon>Fungi</taxon>
        <taxon>Dikarya</taxon>
        <taxon>Ascomycota</taxon>
        <taxon>Pezizomycotina</taxon>
        <taxon>Eurotiomycetes</taxon>
        <taxon>Eurotiomycetidae</taxon>
        <taxon>Eurotiales</taxon>
        <taxon>Aspergillaceae</taxon>
        <taxon>Penicillium</taxon>
    </lineage>
</organism>
<gene>
    <name evidence="2" type="ORF">N7449_006179</name>
</gene>
<feature type="compositionally biased region" description="Low complexity" evidence="1">
    <location>
        <begin position="257"/>
        <end position="274"/>
    </location>
</feature>
<feature type="region of interest" description="Disordered" evidence="1">
    <location>
        <begin position="1"/>
        <end position="181"/>
    </location>
</feature>
<dbReference type="Proteomes" id="UP001150942">
    <property type="component" value="Unassembled WGS sequence"/>
</dbReference>
<dbReference type="AlphaFoldDB" id="A0A9W9MAV9"/>
<keyword evidence="3" id="KW-1185">Reference proteome</keyword>
<evidence type="ECO:0000256" key="1">
    <source>
        <dbReference type="SAM" id="MobiDB-lite"/>
    </source>
</evidence>
<feature type="compositionally biased region" description="Pro residues" evidence="1">
    <location>
        <begin position="707"/>
        <end position="717"/>
    </location>
</feature>
<feature type="compositionally biased region" description="Polar residues" evidence="1">
    <location>
        <begin position="531"/>
        <end position="545"/>
    </location>
</feature>
<dbReference type="EMBL" id="JAPQKQ010000005">
    <property type="protein sequence ID" value="KAJ5195700.1"/>
    <property type="molecule type" value="Genomic_DNA"/>
</dbReference>
<feature type="compositionally biased region" description="Pro residues" evidence="1">
    <location>
        <begin position="817"/>
        <end position="828"/>
    </location>
</feature>
<feature type="compositionally biased region" description="Polar residues" evidence="1">
    <location>
        <begin position="347"/>
        <end position="359"/>
    </location>
</feature>
<feature type="compositionally biased region" description="Polar residues" evidence="1">
    <location>
        <begin position="21"/>
        <end position="32"/>
    </location>
</feature>
<evidence type="ECO:0000313" key="2">
    <source>
        <dbReference type="EMBL" id="KAJ5195700.1"/>
    </source>
</evidence>
<feature type="compositionally biased region" description="Polar residues" evidence="1">
    <location>
        <begin position="148"/>
        <end position="164"/>
    </location>
</feature>
<feature type="region of interest" description="Disordered" evidence="1">
    <location>
        <begin position="459"/>
        <end position="606"/>
    </location>
</feature>
<feature type="region of interest" description="Disordered" evidence="1">
    <location>
        <begin position="695"/>
        <end position="753"/>
    </location>
</feature>
<feature type="compositionally biased region" description="Polar residues" evidence="1">
    <location>
        <begin position="296"/>
        <end position="315"/>
    </location>
</feature>
<proteinExistence type="predicted"/>
<feature type="compositionally biased region" description="Polar residues" evidence="1">
    <location>
        <begin position="462"/>
        <end position="494"/>
    </location>
</feature>
<feature type="compositionally biased region" description="Low complexity" evidence="1">
    <location>
        <begin position="847"/>
        <end position="866"/>
    </location>
</feature>
<feature type="compositionally biased region" description="Polar residues" evidence="1">
    <location>
        <begin position="53"/>
        <end position="69"/>
    </location>
</feature>
<name>A0A9W9MAV9_9EURO</name>
<feature type="compositionally biased region" description="Polar residues" evidence="1">
    <location>
        <begin position="233"/>
        <end position="256"/>
    </location>
</feature>
<evidence type="ECO:0008006" key="4">
    <source>
        <dbReference type="Google" id="ProtNLM"/>
    </source>
</evidence>
<protein>
    <recommendedName>
        <fullName evidence="4">C2H2-type domain-containing protein</fullName>
    </recommendedName>
</protein>
<comment type="caution">
    <text evidence="2">The sequence shown here is derived from an EMBL/GenBank/DDBJ whole genome shotgun (WGS) entry which is preliminary data.</text>
</comment>
<evidence type="ECO:0000313" key="3">
    <source>
        <dbReference type="Proteomes" id="UP001150942"/>
    </source>
</evidence>
<feature type="compositionally biased region" description="Polar residues" evidence="1">
    <location>
        <begin position="365"/>
        <end position="385"/>
    </location>
</feature>
<feature type="compositionally biased region" description="Polar residues" evidence="1">
    <location>
        <begin position="577"/>
        <end position="593"/>
    </location>
</feature>
<feature type="compositionally biased region" description="Polar residues" evidence="1">
    <location>
        <begin position="91"/>
        <end position="101"/>
    </location>
</feature>
<sequence length="1095" mass="119992">MSSGGMDGFNWLQSFLPADSQPENDPTPNNEADQTHPAFHDAEEVARAAVMHQKTQNSHSFMRSTNPRTNHALDPSQLYSQASGGQYGGNKHQQTSNIQFNNPPPGDSAYPTDRSYNINQQPNPPIPSQQHLNAQPREGMDPAPYPWRTSNFTPNYSDGYQSTQRAHETARPTVPAQRTNQPMARAVPTLQSSYQGYSATPNQNSQMLTQPHMEQGVTAQVQRTRTPAAAQGTRPTSPVQRTHTPVARPQTSQRPYQNHSTTSTQNTQQQSVSTAAQRLWPGPPVQTKHTPVARAQASQSPYQNHSAAPAQNVQRSSHPNAPPSSHPSIDSEFYTPLVSPKGFKTSAARNTLEPRQSITPAKITQEASNPRTQNPATNSTLSNQIPPEPSFHNQDHVQSTVPTTPHRVHSPTASRPVSTRSPSLSLVSSAPTSTSAPPAPPTQTNIVPHHLYKGWTQEKEGTQGNAAPTSPYQAPNQASEQPQISQPNEQSTPVVPSAFASPTPPAVSHLGPSYSASHTSGPRRGIFSDSAVAQQPAAGNTQSRGSPLPGPIRHQNKRWVPTEENSMLPAKMRRFDNGNSQTMTLQNDPSASGSVPGAQVSTEYARHRGSGKFLKNRDDLVQPIRRSDALPKVSYDPATIARDVLIAAARHPTEKHLNHHLEPLRRNFTKIDYFANLATFRWDLVDVKQPETQVDRVPPVSALHTPPLQPPPHPQPPQAARHSVTRDPIVTSNHVATRDYVPMPSRDTPPNRQVAMPERIDARAPPGGLSPWGILPFKPPTYHSPQRIFSSNLPSGLPRIDPVPASPKFSSHQSVPLPTPPPPQPQPRPQQRRPSTTNRPAPPEPLPATKQPTPKSTTKPTPQGQTVKSQPDSGRAVKSPEARRLPQPQVIIPPSPVKMTTKRRTGRHPKNAAANIEIAIHREQPVHYQIFPCKWEECTAELHNIESVRAHLIKVHIPHSLVCKWQDCGNKTPMAAADMFTHLSCEHVSKMAWVLGDGPMVPVTAENNSNHPSVLGDRSARKGTMVLPVDEHQVKAFSKAHGKSTEKNKAQALLEAGQHWKQQIGPEMDWSDRRLSTPARQSNVHCGEMAFVGEN</sequence>
<feature type="region of interest" description="Disordered" evidence="1">
    <location>
        <begin position="786"/>
        <end position="908"/>
    </location>
</feature>
<dbReference type="OrthoDB" id="5424797at2759"/>
<accession>A0A9W9MAV9</accession>
<reference evidence="2" key="2">
    <citation type="journal article" date="2023" name="IMA Fungus">
        <title>Comparative genomic study of the Penicillium genus elucidates a diverse pangenome and 15 lateral gene transfer events.</title>
        <authorList>
            <person name="Petersen C."/>
            <person name="Sorensen T."/>
            <person name="Nielsen M.R."/>
            <person name="Sondergaard T.E."/>
            <person name="Sorensen J.L."/>
            <person name="Fitzpatrick D.A."/>
            <person name="Frisvad J.C."/>
            <person name="Nielsen K.L."/>
        </authorList>
    </citation>
    <scope>NUCLEOTIDE SEQUENCE</scope>
    <source>
        <strain evidence="2">IBT 20477</strain>
    </source>
</reference>
<feature type="region of interest" description="Disordered" evidence="1">
    <location>
        <begin position="213"/>
        <end position="447"/>
    </location>
</feature>
<feature type="compositionally biased region" description="Low complexity" evidence="1">
    <location>
        <begin position="414"/>
        <end position="436"/>
    </location>
</feature>
<reference evidence="2" key="1">
    <citation type="submission" date="2022-11" db="EMBL/GenBank/DDBJ databases">
        <authorList>
            <person name="Petersen C."/>
        </authorList>
    </citation>
    <scope>NUCLEOTIDE SEQUENCE</scope>
    <source>
        <strain evidence="2">IBT 20477</strain>
    </source>
</reference>